<reference evidence="1 2" key="1">
    <citation type="submission" date="2018-04" db="EMBL/GenBank/DDBJ databases">
        <title>WGS assembly of Panicum hallii var. hallii HAL2.</title>
        <authorList>
            <person name="Lovell J."/>
            <person name="Jenkins J."/>
            <person name="Lowry D."/>
            <person name="Mamidi S."/>
            <person name="Sreedasyam A."/>
            <person name="Weng X."/>
            <person name="Barry K."/>
            <person name="Bonette J."/>
            <person name="Campitelli B."/>
            <person name="Daum C."/>
            <person name="Gordon S."/>
            <person name="Gould B."/>
            <person name="Lipzen A."/>
            <person name="MacQueen A."/>
            <person name="Palacio-Mejia J."/>
            <person name="Plott C."/>
            <person name="Shakirov E."/>
            <person name="Shu S."/>
            <person name="Yoshinaga Y."/>
            <person name="Zane M."/>
            <person name="Rokhsar D."/>
            <person name="Grimwood J."/>
            <person name="Schmutz J."/>
            <person name="Juenger T."/>
        </authorList>
    </citation>
    <scope>NUCLEOTIDE SEQUENCE [LARGE SCALE GENOMIC DNA]</scope>
    <source>
        <strain evidence="2">cv. HAL2</strain>
    </source>
</reference>
<keyword evidence="2" id="KW-1185">Reference proteome</keyword>
<proteinExistence type="predicted"/>
<protein>
    <submittedName>
        <fullName evidence="1">Uncharacterized protein</fullName>
    </submittedName>
</protein>
<gene>
    <name evidence="1" type="ORF">GQ55_4G090800</name>
</gene>
<sequence length="55" mass="6273">MHATVRSVIRCNQMMIHGTYVPRTLCLFPCIMSGLPKRCSFDENPKQVSSMKAEE</sequence>
<organism evidence="1 2">
    <name type="scientific">Panicum hallii var. hallii</name>
    <dbReference type="NCBI Taxonomy" id="1504633"/>
    <lineage>
        <taxon>Eukaryota</taxon>
        <taxon>Viridiplantae</taxon>
        <taxon>Streptophyta</taxon>
        <taxon>Embryophyta</taxon>
        <taxon>Tracheophyta</taxon>
        <taxon>Spermatophyta</taxon>
        <taxon>Magnoliopsida</taxon>
        <taxon>Liliopsida</taxon>
        <taxon>Poales</taxon>
        <taxon>Poaceae</taxon>
        <taxon>PACMAD clade</taxon>
        <taxon>Panicoideae</taxon>
        <taxon>Panicodae</taxon>
        <taxon>Paniceae</taxon>
        <taxon>Panicinae</taxon>
        <taxon>Panicum</taxon>
        <taxon>Panicum sect. Panicum</taxon>
    </lineage>
</organism>
<accession>A0A2T7DWT1</accession>
<dbReference type="EMBL" id="CM009752">
    <property type="protein sequence ID" value="PUZ60034.1"/>
    <property type="molecule type" value="Genomic_DNA"/>
</dbReference>
<dbReference type="AlphaFoldDB" id="A0A2T7DWT1"/>
<name>A0A2T7DWT1_9POAL</name>
<dbReference type="Proteomes" id="UP000244336">
    <property type="component" value="Chromosome 4"/>
</dbReference>
<evidence type="ECO:0000313" key="2">
    <source>
        <dbReference type="Proteomes" id="UP000244336"/>
    </source>
</evidence>
<evidence type="ECO:0000313" key="1">
    <source>
        <dbReference type="EMBL" id="PUZ60034.1"/>
    </source>
</evidence>
<dbReference type="Gramene" id="PUZ60034">
    <property type="protein sequence ID" value="PUZ60034"/>
    <property type="gene ID" value="GQ55_4G090800"/>
</dbReference>